<evidence type="ECO:0000313" key="2">
    <source>
        <dbReference type="Proteomes" id="UP000318578"/>
    </source>
</evidence>
<dbReference type="AlphaFoldDB" id="A0A558ABE8"/>
<dbReference type="EMBL" id="VJZA01000025">
    <property type="protein sequence ID" value="TVT21577.1"/>
    <property type="molecule type" value="Genomic_DNA"/>
</dbReference>
<dbReference type="RefSeq" id="WP_144639297.1">
    <property type="nucleotide sequence ID" value="NZ_BNAX01000023.1"/>
</dbReference>
<dbReference type="PANTHER" id="PTHR33361">
    <property type="entry name" value="GLR0591 PROTEIN"/>
    <property type="match status" value="1"/>
</dbReference>
<dbReference type="OrthoDB" id="9760040at2"/>
<sequence length="538" mass="59923">MSEVEEIADEFVRVWFDENPVAPSLLGLPGDHGRLADPSAETEQRFRARYTQLADEAEAAEGDSVTRGVVVQQARAAVDRIDVAEVEFSVSDTLSAPVLAPLTLLPLVTLDDDEKAAGHLSRLEAIPSLVDTVIDRQRDAVVPGFLVQAGAEFLGRYLEQPGTDPLRLEGHSFVERQEELLAEVVRPAFARYRDFLNDELKPRALSAEQAGLCWQPDGERRYARLIRVHTTTEHTAQELHETGLRLIDALAEEYRELGSRVWGLSSLPDIFHHLRTDPELRWRSGEELLEGARSAIRNAEAVAPQWFRTVPGQSCEVRPVPPAEADGGTIAYYMRPDFAGTRQGIYYANTAHAEERFRHTSEAIAFHEAVPGHHFQLSSATNLDGVPLLRKLADVNSYVEGWGLYAERLADEMGLYSSDVSRFGMLTQDSMRAGRLVVDTGMHALGWSRQQAVDYLREHTPMAPLEIELEIDRYAGCPGQALSYMVGRLEFERVRAEAERALGEAFDIRDFHDAVLGQGILPLAVLDAVVRDWVAAVR</sequence>
<dbReference type="Pfam" id="PF05960">
    <property type="entry name" value="DUF885"/>
    <property type="match status" value="1"/>
</dbReference>
<name>A0A558ABE8_9PSEU</name>
<accession>A0A558ABE8</accession>
<dbReference type="Proteomes" id="UP000318578">
    <property type="component" value="Unassembled WGS sequence"/>
</dbReference>
<reference evidence="1 2" key="1">
    <citation type="submission" date="2019-07" db="EMBL/GenBank/DDBJ databases">
        <title>New species of Amycolatopsis and Streptomyces.</title>
        <authorList>
            <person name="Duangmal K."/>
            <person name="Teo W.F.A."/>
            <person name="Lipun K."/>
        </authorList>
    </citation>
    <scope>NUCLEOTIDE SEQUENCE [LARGE SCALE GENOMIC DNA]</scope>
    <source>
        <strain evidence="1 2">JCM 30562</strain>
    </source>
</reference>
<evidence type="ECO:0000313" key="1">
    <source>
        <dbReference type="EMBL" id="TVT21577.1"/>
    </source>
</evidence>
<proteinExistence type="predicted"/>
<gene>
    <name evidence="1" type="ORF">FNH06_16565</name>
</gene>
<organism evidence="1 2">
    <name type="scientific">Amycolatopsis acidiphila</name>
    <dbReference type="NCBI Taxonomy" id="715473"/>
    <lineage>
        <taxon>Bacteria</taxon>
        <taxon>Bacillati</taxon>
        <taxon>Actinomycetota</taxon>
        <taxon>Actinomycetes</taxon>
        <taxon>Pseudonocardiales</taxon>
        <taxon>Pseudonocardiaceae</taxon>
        <taxon>Amycolatopsis</taxon>
    </lineage>
</organism>
<dbReference type="InterPro" id="IPR010281">
    <property type="entry name" value="DUF885"/>
</dbReference>
<keyword evidence="2" id="KW-1185">Reference proteome</keyword>
<dbReference type="PANTHER" id="PTHR33361:SF2">
    <property type="entry name" value="DUF885 DOMAIN-CONTAINING PROTEIN"/>
    <property type="match status" value="1"/>
</dbReference>
<protein>
    <submittedName>
        <fullName evidence="1">DUF885 domain-containing protein</fullName>
    </submittedName>
</protein>
<comment type="caution">
    <text evidence="1">The sequence shown here is derived from an EMBL/GenBank/DDBJ whole genome shotgun (WGS) entry which is preliminary data.</text>
</comment>